<dbReference type="InterPro" id="IPR014710">
    <property type="entry name" value="RmlC-like_jellyroll"/>
</dbReference>
<protein>
    <recommendedName>
        <fullName evidence="3">Cupin type-2 domain-containing protein</fullName>
    </recommendedName>
</protein>
<proteinExistence type="predicted"/>
<evidence type="ECO:0000313" key="4">
    <source>
        <dbReference type="EMBL" id="SVC83218.1"/>
    </source>
</evidence>
<name>A0A382QE52_9ZZZZ</name>
<dbReference type="InterPro" id="IPR013096">
    <property type="entry name" value="Cupin_2"/>
</dbReference>
<gene>
    <name evidence="4" type="ORF">METZ01_LOCUS336072</name>
</gene>
<reference evidence="4" key="1">
    <citation type="submission" date="2018-05" db="EMBL/GenBank/DDBJ databases">
        <authorList>
            <person name="Lanie J.A."/>
            <person name="Ng W.-L."/>
            <person name="Kazmierczak K.M."/>
            <person name="Andrzejewski T.M."/>
            <person name="Davidsen T.M."/>
            <person name="Wayne K.J."/>
            <person name="Tettelin H."/>
            <person name="Glass J.I."/>
            <person name="Rusch D."/>
            <person name="Podicherti R."/>
            <person name="Tsui H.-C.T."/>
            <person name="Winkler M.E."/>
        </authorList>
    </citation>
    <scope>NUCLEOTIDE SEQUENCE</scope>
</reference>
<dbReference type="NCBIfam" id="TIGR02272">
    <property type="entry name" value="gentisate_1_2"/>
    <property type="match status" value="1"/>
</dbReference>
<dbReference type="Gene3D" id="2.60.120.10">
    <property type="entry name" value="Jelly Rolls"/>
    <property type="match status" value="1"/>
</dbReference>
<dbReference type="Pfam" id="PF07883">
    <property type="entry name" value="Cupin_2"/>
    <property type="match status" value="1"/>
</dbReference>
<keyword evidence="2" id="KW-0560">Oxidoreductase</keyword>
<dbReference type="SUPFAM" id="SSF51182">
    <property type="entry name" value="RmlC-like cupins"/>
    <property type="match status" value="1"/>
</dbReference>
<dbReference type="PANTHER" id="PTHR41517:SF1">
    <property type="entry name" value="CUPIN"/>
    <property type="match status" value="1"/>
</dbReference>
<organism evidence="4">
    <name type="scientific">marine metagenome</name>
    <dbReference type="NCBI Taxonomy" id="408172"/>
    <lineage>
        <taxon>unclassified sequences</taxon>
        <taxon>metagenomes</taxon>
        <taxon>ecological metagenomes</taxon>
    </lineage>
</organism>
<feature type="domain" description="Cupin type-2" evidence="3">
    <location>
        <begin position="85"/>
        <end position="152"/>
    </location>
</feature>
<dbReference type="EMBL" id="UINC01113537">
    <property type="protein sequence ID" value="SVC83218.1"/>
    <property type="molecule type" value="Genomic_DNA"/>
</dbReference>
<dbReference type="AlphaFoldDB" id="A0A382QE52"/>
<dbReference type="GO" id="GO:0047922">
    <property type="term" value="F:gentisate 1,2-dioxygenase activity"/>
    <property type="evidence" value="ECO:0007669"/>
    <property type="project" value="InterPro"/>
</dbReference>
<dbReference type="PANTHER" id="PTHR41517">
    <property type="entry name" value="1,2-DIOXYGENASE PROTEIN-RELATED"/>
    <property type="match status" value="1"/>
</dbReference>
<dbReference type="CDD" id="cd02216">
    <property type="entry name" value="cupin_GDO-like_N"/>
    <property type="match status" value="1"/>
</dbReference>
<feature type="non-terminal residue" evidence="4">
    <location>
        <position position="268"/>
    </location>
</feature>
<evidence type="ECO:0000259" key="3">
    <source>
        <dbReference type="Pfam" id="PF07883"/>
    </source>
</evidence>
<keyword evidence="1" id="KW-0223">Dioxygenase</keyword>
<dbReference type="InterPro" id="IPR047183">
    <property type="entry name" value="GDO-like"/>
</dbReference>
<evidence type="ECO:0000256" key="1">
    <source>
        <dbReference type="ARBA" id="ARBA00022964"/>
    </source>
</evidence>
<dbReference type="InterPro" id="IPR011051">
    <property type="entry name" value="RmlC_Cupin_sf"/>
</dbReference>
<accession>A0A382QE52</accession>
<evidence type="ECO:0000256" key="2">
    <source>
        <dbReference type="ARBA" id="ARBA00023002"/>
    </source>
</evidence>
<sequence length="268" mass="30221">MRQAYYDRIAPSHLTPLWEVLSALVTPEPQVQSVPTVWHYDKIRQFIMDSGDLITAKEAIRRVLILENPALQGQSKITNTLYAGLQLILPGEVAPAHRHTQTALRFIVEGTGAYTAVEGEKTIMRPGDFVTTPSWTWHDHGNESDQPMVWLDGLDIPIVKFFNSSFAEDLDEDSQTLSRPIGDNLARYGTGLLPVGYENTTPASPVFNYPYERTREALEKMREAQDWDSCHGLKMCYINPTMGDYALPTMATYMQLLPHGMTTAPYRS</sequence>
<dbReference type="InterPro" id="IPR011960">
    <property type="entry name" value="Gentisate_dOase"/>
</dbReference>